<protein>
    <submittedName>
        <fullName evidence="1">Uncharacterized protein</fullName>
    </submittedName>
</protein>
<evidence type="ECO:0000313" key="1">
    <source>
        <dbReference type="EMBL" id="CAI9784727.1"/>
    </source>
</evidence>
<evidence type="ECO:0000313" key="2">
    <source>
        <dbReference type="Proteomes" id="UP000834106"/>
    </source>
</evidence>
<proteinExistence type="predicted"/>
<dbReference type="AlphaFoldDB" id="A0AAD2AAQ3"/>
<sequence length="103" mass="11430">MNSSPDQDKLVLHILHGLGFEYNGLAEAILPCDTSITFDELHQNFVTGEAQLQPQSSVSSSPFQPITANLASQNPFTIRPNHPLSSGFRTNYIPQQRPFSNNF</sequence>
<keyword evidence="2" id="KW-1185">Reference proteome</keyword>
<reference evidence="1" key="1">
    <citation type="submission" date="2023-05" db="EMBL/GenBank/DDBJ databases">
        <authorList>
            <person name="Huff M."/>
        </authorList>
    </citation>
    <scope>NUCLEOTIDE SEQUENCE</scope>
</reference>
<dbReference type="Proteomes" id="UP000834106">
    <property type="component" value="Chromosome 21"/>
</dbReference>
<organism evidence="1 2">
    <name type="scientific">Fraxinus pennsylvanica</name>
    <dbReference type="NCBI Taxonomy" id="56036"/>
    <lineage>
        <taxon>Eukaryota</taxon>
        <taxon>Viridiplantae</taxon>
        <taxon>Streptophyta</taxon>
        <taxon>Embryophyta</taxon>
        <taxon>Tracheophyta</taxon>
        <taxon>Spermatophyta</taxon>
        <taxon>Magnoliopsida</taxon>
        <taxon>eudicotyledons</taxon>
        <taxon>Gunneridae</taxon>
        <taxon>Pentapetalae</taxon>
        <taxon>asterids</taxon>
        <taxon>lamiids</taxon>
        <taxon>Lamiales</taxon>
        <taxon>Oleaceae</taxon>
        <taxon>Oleeae</taxon>
        <taxon>Fraxinus</taxon>
    </lineage>
</organism>
<gene>
    <name evidence="1" type="ORF">FPE_LOCUS32157</name>
</gene>
<accession>A0AAD2AAQ3</accession>
<name>A0AAD2AAQ3_9LAMI</name>
<dbReference type="EMBL" id="OU503056">
    <property type="protein sequence ID" value="CAI9784727.1"/>
    <property type="molecule type" value="Genomic_DNA"/>
</dbReference>